<feature type="transmembrane region" description="Helical" evidence="10">
    <location>
        <begin position="61"/>
        <end position="86"/>
    </location>
</feature>
<dbReference type="GO" id="GO:0016020">
    <property type="term" value="C:membrane"/>
    <property type="evidence" value="ECO:0007669"/>
    <property type="project" value="UniProtKB-SubCell"/>
</dbReference>
<evidence type="ECO:0000256" key="4">
    <source>
        <dbReference type="ARBA" id="ARBA00022989"/>
    </source>
</evidence>
<evidence type="ECO:0000256" key="6">
    <source>
        <dbReference type="ARBA" id="ARBA00023139"/>
    </source>
</evidence>
<keyword evidence="2 10" id="KW-0808">Transferase</keyword>
<evidence type="ECO:0000256" key="10">
    <source>
        <dbReference type="RuleBase" id="RU079119"/>
    </source>
</evidence>
<evidence type="ECO:0000256" key="3">
    <source>
        <dbReference type="ARBA" id="ARBA00022692"/>
    </source>
</evidence>
<gene>
    <name evidence="12" type="ORF">NLI96_g9558</name>
</gene>
<name>A0AAD5UXH0_9APHY</name>
<feature type="domain" description="Palmitoyltransferase DHHC" evidence="11">
    <location>
        <begin position="9"/>
        <end position="98"/>
    </location>
</feature>
<proteinExistence type="inferred from homology"/>
<evidence type="ECO:0000256" key="1">
    <source>
        <dbReference type="ARBA" id="ARBA00004141"/>
    </source>
</evidence>
<reference evidence="12" key="1">
    <citation type="submission" date="2022-07" db="EMBL/GenBank/DDBJ databases">
        <title>Genome Sequence of Physisporinus lineatus.</title>
        <authorList>
            <person name="Buettner E."/>
        </authorList>
    </citation>
    <scope>NUCLEOTIDE SEQUENCE</scope>
    <source>
        <strain evidence="12">VT162</strain>
    </source>
</reference>
<keyword evidence="6" id="KW-0564">Palmitate</keyword>
<evidence type="ECO:0000313" key="13">
    <source>
        <dbReference type="Proteomes" id="UP001212997"/>
    </source>
</evidence>
<evidence type="ECO:0000313" key="12">
    <source>
        <dbReference type="EMBL" id="KAJ3478732.1"/>
    </source>
</evidence>
<comment type="similarity">
    <text evidence="10">Belongs to the DHHC palmitoyltransferase family.</text>
</comment>
<keyword evidence="7" id="KW-0449">Lipoprotein</keyword>
<dbReference type="GO" id="GO:0019706">
    <property type="term" value="F:protein-cysteine S-palmitoyltransferase activity"/>
    <property type="evidence" value="ECO:0007669"/>
    <property type="project" value="UniProtKB-EC"/>
</dbReference>
<dbReference type="Proteomes" id="UP001212997">
    <property type="component" value="Unassembled WGS sequence"/>
</dbReference>
<evidence type="ECO:0000256" key="7">
    <source>
        <dbReference type="ARBA" id="ARBA00023288"/>
    </source>
</evidence>
<dbReference type="InterPro" id="IPR001594">
    <property type="entry name" value="Palmitoyltrfase_DHHC"/>
</dbReference>
<sequence length="184" mass="21253">MWGNASGGINQCVGLHNERHFMLFLTYLVVGAFSFVAFGWRQVLTALGWSDKRWSHFIPEVAYILIFVLAAVLGLAVFIMSTWHLWTVAKGETSVESQDHDHYQFVARARGEEFVNSYNLGWRQNLELYFNLGKDGYPAYTLMFPLRIDPYTDGRSWARKKGFEHHRGVRLGEELTDDDEDENP</sequence>
<feature type="transmembrane region" description="Helical" evidence="10">
    <location>
        <begin position="20"/>
        <end position="40"/>
    </location>
</feature>
<evidence type="ECO:0000256" key="2">
    <source>
        <dbReference type="ARBA" id="ARBA00022679"/>
    </source>
</evidence>
<evidence type="ECO:0000256" key="5">
    <source>
        <dbReference type="ARBA" id="ARBA00023136"/>
    </source>
</evidence>
<evidence type="ECO:0000259" key="11">
    <source>
        <dbReference type="Pfam" id="PF01529"/>
    </source>
</evidence>
<protein>
    <recommendedName>
        <fullName evidence="10">Palmitoyltransferase</fullName>
        <ecNumber evidence="10">2.3.1.225</ecNumber>
    </recommendedName>
</protein>
<evidence type="ECO:0000256" key="8">
    <source>
        <dbReference type="ARBA" id="ARBA00023315"/>
    </source>
</evidence>
<comment type="subcellular location">
    <subcellularLocation>
        <location evidence="1">Membrane</location>
        <topology evidence="1">Multi-pass membrane protein</topology>
    </subcellularLocation>
</comment>
<keyword evidence="13" id="KW-1185">Reference proteome</keyword>
<dbReference type="AlphaFoldDB" id="A0AAD5UXH0"/>
<dbReference type="InterPro" id="IPR039859">
    <property type="entry name" value="PFA4/ZDH16/20/ERF2-like"/>
</dbReference>
<dbReference type="EMBL" id="JANAWD010000489">
    <property type="protein sequence ID" value="KAJ3478732.1"/>
    <property type="molecule type" value="Genomic_DNA"/>
</dbReference>
<comment type="caution">
    <text evidence="12">The sequence shown here is derived from an EMBL/GenBank/DDBJ whole genome shotgun (WGS) entry which is preliminary data.</text>
</comment>
<keyword evidence="3 10" id="KW-0812">Transmembrane</keyword>
<organism evidence="12 13">
    <name type="scientific">Meripilus lineatus</name>
    <dbReference type="NCBI Taxonomy" id="2056292"/>
    <lineage>
        <taxon>Eukaryota</taxon>
        <taxon>Fungi</taxon>
        <taxon>Dikarya</taxon>
        <taxon>Basidiomycota</taxon>
        <taxon>Agaricomycotina</taxon>
        <taxon>Agaricomycetes</taxon>
        <taxon>Polyporales</taxon>
        <taxon>Meripilaceae</taxon>
        <taxon>Meripilus</taxon>
    </lineage>
</organism>
<dbReference type="PANTHER" id="PTHR12246">
    <property type="entry name" value="PALMITOYLTRANSFERASE ZDHHC16"/>
    <property type="match status" value="1"/>
</dbReference>
<dbReference type="Pfam" id="PF01529">
    <property type="entry name" value="DHHC"/>
    <property type="match status" value="1"/>
</dbReference>
<keyword evidence="4 10" id="KW-1133">Transmembrane helix</keyword>
<evidence type="ECO:0000256" key="9">
    <source>
        <dbReference type="ARBA" id="ARBA00048048"/>
    </source>
</evidence>
<comment type="domain">
    <text evidence="10">The DHHC domain is required for palmitoyltransferase activity.</text>
</comment>
<dbReference type="EC" id="2.3.1.225" evidence="10"/>
<keyword evidence="8 10" id="KW-0012">Acyltransferase</keyword>
<accession>A0AAD5UXH0</accession>
<comment type="catalytic activity">
    <reaction evidence="9 10">
        <text>L-cysteinyl-[protein] + hexadecanoyl-CoA = S-hexadecanoyl-L-cysteinyl-[protein] + CoA</text>
        <dbReference type="Rhea" id="RHEA:36683"/>
        <dbReference type="Rhea" id="RHEA-COMP:10131"/>
        <dbReference type="Rhea" id="RHEA-COMP:11032"/>
        <dbReference type="ChEBI" id="CHEBI:29950"/>
        <dbReference type="ChEBI" id="CHEBI:57287"/>
        <dbReference type="ChEBI" id="CHEBI:57379"/>
        <dbReference type="ChEBI" id="CHEBI:74151"/>
        <dbReference type="EC" id="2.3.1.225"/>
    </reaction>
</comment>
<keyword evidence="5 10" id="KW-0472">Membrane</keyword>